<evidence type="ECO:0000313" key="3">
    <source>
        <dbReference type="Proteomes" id="UP000183180"/>
    </source>
</evidence>
<evidence type="ECO:0000256" key="1">
    <source>
        <dbReference type="SAM" id="MobiDB-lite"/>
    </source>
</evidence>
<accession>A0A1H2DTF4</accession>
<organism evidence="2 3">
    <name type="scientific">Gordonia westfalica</name>
    <dbReference type="NCBI Taxonomy" id="158898"/>
    <lineage>
        <taxon>Bacteria</taxon>
        <taxon>Bacillati</taxon>
        <taxon>Actinomycetota</taxon>
        <taxon>Actinomycetes</taxon>
        <taxon>Mycobacteriales</taxon>
        <taxon>Gordoniaceae</taxon>
        <taxon>Gordonia</taxon>
    </lineage>
</organism>
<gene>
    <name evidence="2" type="ORF">SAMN04488548_12213</name>
</gene>
<dbReference type="Proteomes" id="UP000183180">
    <property type="component" value="Unassembled WGS sequence"/>
</dbReference>
<proteinExistence type="predicted"/>
<sequence>MLKGSWSNHVCSRRLRSSPLVRRSPVEVRRPHPRARSGTGVDAAAQVDGPREIKKYQDWITPFGEADVKIAEWANSLNSAEKTLPRPVDAEETLKGFEEKEVSSPSVSSARSPMSAIFTSASPNVGARGDLAGLCVDVLLHLLARGVRHRDSCAAGPSGRPAVTARRIAPGDGDGELQQVIVGRGGYCVAFGNRHGLTRNLSTLG</sequence>
<protein>
    <submittedName>
        <fullName evidence="2">Uncharacterized protein</fullName>
    </submittedName>
</protein>
<reference evidence="2 3" key="1">
    <citation type="submission" date="2016-10" db="EMBL/GenBank/DDBJ databases">
        <authorList>
            <person name="de Groot N.N."/>
        </authorList>
    </citation>
    <scope>NUCLEOTIDE SEQUENCE [LARGE SCALE GENOMIC DNA]</scope>
    <source>
        <strain evidence="2 3">DSM 44215</strain>
    </source>
</reference>
<feature type="region of interest" description="Disordered" evidence="1">
    <location>
        <begin position="22"/>
        <end position="48"/>
    </location>
</feature>
<dbReference type="AlphaFoldDB" id="A0A1H2DTF4"/>
<evidence type="ECO:0000313" key="2">
    <source>
        <dbReference type="EMBL" id="SDT86159.1"/>
    </source>
</evidence>
<dbReference type="EMBL" id="FNLM01000022">
    <property type="protein sequence ID" value="SDT86159.1"/>
    <property type="molecule type" value="Genomic_DNA"/>
</dbReference>
<name>A0A1H2DTF4_9ACTN</name>